<dbReference type="OMA" id="VIGCDSV"/>
<evidence type="ECO:0000313" key="3">
    <source>
        <dbReference type="EMBL" id="CCC68778.1"/>
    </source>
</evidence>
<dbReference type="EMBL" id="HE576753">
    <property type="protein sequence ID" value="CCC68778.1"/>
    <property type="molecule type" value="Genomic_DNA"/>
</dbReference>
<name>G0VA48_NAUCA</name>
<dbReference type="PANTHER" id="PTHR43213:SF5">
    <property type="entry name" value="BIFUNCTIONAL DTTP_UTP PYROPHOSPHATASE_METHYLTRANSFERASE PROTEIN-RELATED"/>
    <property type="match status" value="1"/>
</dbReference>
<dbReference type="STRING" id="1064592.G0VA48"/>
<dbReference type="OrthoDB" id="10267058at2759"/>
<dbReference type="GeneID" id="96902335"/>
<keyword evidence="2" id="KW-0378">Hydrolase</keyword>
<dbReference type="HOGENOM" id="CLU_040416_0_2_1"/>
<dbReference type="PIRSF" id="PIRSF006305">
    <property type="entry name" value="Maf"/>
    <property type="match status" value="1"/>
</dbReference>
<dbReference type="InterPro" id="IPR029001">
    <property type="entry name" value="ITPase-like_fam"/>
</dbReference>
<evidence type="ECO:0000256" key="2">
    <source>
        <dbReference type="ARBA" id="ARBA00022801"/>
    </source>
</evidence>
<protein>
    <recommendedName>
        <fullName evidence="5">Maf-like protein</fullName>
    </recommendedName>
</protein>
<dbReference type="GO" id="GO:0047429">
    <property type="term" value="F:nucleoside triphosphate diphosphatase activity"/>
    <property type="evidence" value="ECO:0007669"/>
    <property type="project" value="InterPro"/>
</dbReference>
<dbReference type="PANTHER" id="PTHR43213">
    <property type="entry name" value="BIFUNCTIONAL DTTP/UTP PYROPHOSPHATASE/METHYLTRANSFERASE PROTEIN-RELATED"/>
    <property type="match status" value="1"/>
</dbReference>
<dbReference type="RefSeq" id="XP_003675149.1">
    <property type="nucleotide sequence ID" value="XM_003675101.1"/>
</dbReference>
<proteinExistence type="inferred from homology"/>
<dbReference type="FunCoup" id="G0VA48">
    <property type="interactions" value="136"/>
</dbReference>
<evidence type="ECO:0000313" key="4">
    <source>
        <dbReference type="Proteomes" id="UP000001640"/>
    </source>
</evidence>
<dbReference type="Pfam" id="PF02545">
    <property type="entry name" value="Maf"/>
    <property type="match status" value="1"/>
</dbReference>
<dbReference type="SUPFAM" id="SSF52972">
    <property type="entry name" value="ITPase-like"/>
    <property type="match status" value="1"/>
</dbReference>
<accession>G0VA48</accession>
<dbReference type="Proteomes" id="UP000001640">
    <property type="component" value="Chromosome 2"/>
</dbReference>
<reference evidence="3 4" key="1">
    <citation type="journal article" date="2011" name="Proc. Natl. Acad. Sci. U.S.A.">
        <title>Evolutionary erosion of yeast sex chromosomes by mating-type switching accidents.</title>
        <authorList>
            <person name="Gordon J.L."/>
            <person name="Armisen D."/>
            <person name="Proux-Wera E."/>
            <person name="Oheigeartaigh S.S."/>
            <person name="Byrne K.P."/>
            <person name="Wolfe K.H."/>
        </authorList>
    </citation>
    <scope>NUCLEOTIDE SEQUENCE [LARGE SCALE GENOMIC DNA]</scope>
    <source>
        <strain evidence="4">ATCC 76901 / BCRC 22586 / CBS 4309 / NBRC 1992 / NRRL Y-12630</strain>
    </source>
</reference>
<dbReference type="eggNOG" id="KOG1509">
    <property type="taxonomic scope" value="Eukaryota"/>
</dbReference>
<comment type="cofactor">
    <cofactor evidence="1">
        <name>a divalent metal cation</name>
        <dbReference type="ChEBI" id="CHEBI:60240"/>
    </cofactor>
</comment>
<dbReference type="HAMAP" id="MF_00528">
    <property type="entry name" value="Maf"/>
    <property type="match status" value="1"/>
</dbReference>
<gene>
    <name evidence="3" type="primary">NCAS0B06940</name>
    <name evidence="3" type="ordered locus">NCAS_0B06940</name>
</gene>
<dbReference type="CDD" id="cd00555">
    <property type="entry name" value="Maf"/>
    <property type="match status" value="1"/>
</dbReference>
<dbReference type="InterPro" id="IPR003697">
    <property type="entry name" value="Maf-like"/>
</dbReference>
<sequence length="226" mass="25330">MTLSKTIQGISSKYNIILASSSPRRYEIVHDIMGFADIQIMKPSFEENLDKSIYADNPIGYVEETSLQKAQGIIHDFSVNSAELEANCKPKLIICADTIIIDNENRILEKPKIKEIQLSNLKHFCYETDDPVRVVTAVTIIQWKSKNNYQIKRVTDTTKVYFDGTLPLSVLEDYVESGDGLLVAGGFKIQSIGGVMIEKIEGDYYNVVGLPLNKTFKCILGLLELS</sequence>
<dbReference type="NCBIfam" id="TIGR00172">
    <property type="entry name" value="maf"/>
    <property type="match status" value="1"/>
</dbReference>
<dbReference type="AlphaFoldDB" id="G0VA48"/>
<dbReference type="InParanoid" id="G0VA48"/>
<dbReference type="Gene3D" id="3.90.950.10">
    <property type="match status" value="1"/>
</dbReference>
<reference key="2">
    <citation type="submission" date="2011-08" db="EMBL/GenBank/DDBJ databases">
        <title>Genome sequence of Naumovozyma castellii.</title>
        <authorList>
            <person name="Gordon J.L."/>
            <person name="Armisen D."/>
            <person name="Proux-Wera E."/>
            <person name="OhEigeartaigh S.S."/>
            <person name="Byrne K.P."/>
            <person name="Wolfe K.H."/>
        </authorList>
    </citation>
    <scope>NUCLEOTIDE SEQUENCE</scope>
    <source>
        <strain>Type strain:CBS 4309</strain>
    </source>
</reference>
<keyword evidence="4" id="KW-1185">Reference proteome</keyword>
<organism evidence="3 4">
    <name type="scientific">Naumovozyma castellii</name>
    <name type="common">Yeast</name>
    <name type="synonym">Saccharomyces castellii</name>
    <dbReference type="NCBI Taxonomy" id="27288"/>
    <lineage>
        <taxon>Eukaryota</taxon>
        <taxon>Fungi</taxon>
        <taxon>Dikarya</taxon>
        <taxon>Ascomycota</taxon>
        <taxon>Saccharomycotina</taxon>
        <taxon>Saccharomycetes</taxon>
        <taxon>Saccharomycetales</taxon>
        <taxon>Saccharomycetaceae</taxon>
        <taxon>Naumovozyma</taxon>
    </lineage>
</organism>
<evidence type="ECO:0000256" key="1">
    <source>
        <dbReference type="ARBA" id="ARBA00001968"/>
    </source>
</evidence>
<evidence type="ECO:0008006" key="5">
    <source>
        <dbReference type="Google" id="ProtNLM"/>
    </source>
</evidence>
<dbReference type="KEGG" id="ncs:NCAS_0B06940"/>